<feature type="domain" description="Activator of Hsp90 ATPase homologue 1/2-like C-terminal" evidence="3">
    <location>
        <begin position="38"/>
        <end position="168"/>
    </location>
</feature>
<dbReference type="RefSeq" id="WP_188450735.1">
    <property type="nucleotide sequence ID" value="NZ_BMFS01000001.1"/>
</dbReference>
<organism evidence="4 5">
    <name type="scientific">Glycocaulis albus</name>
    <dbReference type="NCBI Taxonomy" id="1382801"/>
    <lineage>
        <taxon>Bacteria</taxon>
        <taxon>Pseudomonadati</taxon>
        <taxon>Pseudomonadota</taxon>
        <taxon>Alphaproteobacteria</taxon>
        <taxon>Maricaulales</taxon>
        <taxon>Maricaulaceae</taxon>
        <taxon>Glycocaulis</taxon>
    </lineage>
</organism>
<dbReference type="Pfam" id="PF08327">
    <property type="entry name" value="AHSA1"/>
    <property type="match status" value="1"/>
</dbReference>
<dbReference type="Gene3D" id="3.30.530.20">
    <property type="match status" value="1"/>
</dbReference>
<evidence type="ECO:0000256" key="2">
    <source>
        <dbReference type="SAM" id="SignalP"/>
    </source>
</evidence>
<feature type="signal peptide" evidence="2">
    <location>
        <begin position="1"/>
        <end position="19"/>
    </location>
</feature>
<dbReference type="SUPFAM" id="SSF55961">
    <property type="entry name" value="Bet v1-like"/>
    <property type="match status" value="1"/>
</dbReference>
<evidence type="ECO:0000313" key="5">
    <source>
        <dbReference type="Proteomes" id="UP000648722"/>
    </source>
</evidence>
<dbReference type="CDD" id="cd07814">
    <property type="entry name" value="SRPBCC_CalC_Aha1-like"/>
    <property type="match status" value="1"/>
</dbReference>
<evidence type="ECO:0000259" key="3">
    <source>
        <dbReference type="Pfam" id="PF08327"/>
    </source>
</evidence>
<protein>
    <recommendedName>
        <fullName evidence="3">Activator of Hsp90 ATPase homologue 1/2-like C-terminal domain-containing protein</fullName>
    </recommendedName>
</protein>
<reference evidence="5" key="1">
    <citation type="journal article" date="2019" name="Int. J. Syst. Evol. Microbiol.">
        <title>The Global Catalogue of Microorganisms (GCM) 10K type strain sequencing project: providing services to taxonomists for standard genome sequencing and annotation.</title>
        <authorList>
            <consortium name="The Broad Institute Genomics Platform"/>
            <consortium name="The Broad Institute Genome Sequencing Center for Infectious Disease"/>
            <person name="Wu L."/>
            <person name="Ma J."/>
        </authorList>
    </citation>
    <scope>NUCLEOTIDE SEQUENCE [LARGE SCALE GENOMIC DNA]</scope>
    <source>
        <strain evidence="5">CGMCC 1.12766</strain>
    </source>
</reference>
<dbReference type="EMBL" id="BMFS01000001">
    <property type="protein sequence ID" value="GGG90833.1"/>
    <property type="molecule type" value="Genomic_DNA"/>
</dbReference>
<dbReference type="InterPro" id="IPR013538">
    <property type="entry name" value="ASHA1/2-like_C"/>
</dbReference>
<feature type="chain" id="PRO_5045630220" description="Activator of Hsp90 ATPase homologue 1/2-like C-terminal domain-containing protein" evidence="2">
    <location>
        <begin position="20"/>
        <end position="176"/>
    </location>
</feature>
<accession>A0ABQ1XCV5</accession>
<evidence type="ECO:0000256" key="1">
    <source>
        <dbReference type="ARBA" id="ARBA00006817"/>
    </source>
</evidence>
<proteinExistence type="inferred from homology"/>
<comment type="similarity">
    <text evidence="1">Belongs to the AHA1 family.</text>
</comment>
<name>A0ABQ1XCV5_9PROT</name>
<keyword evidence="2" id="KW-0732">Signal</keyword>
<dbReference type="InterPro" id="IPR023393">
    <property type="entry name" value="START-like_dom_sf"/>
</dbReference>
<evidence type="ECO:0000313" key="4">
    <source>
        <dbReference type="EMBL" id="GGG90833.1"/>
    </source>
</evidence>
<keyword evidence="5" id="KW-1185">Reference proteome</keyword>
<comment type="caution">
    <text evidence="4">The sequence shown here is derived from an EMBL/GenBank/DDBJ whole genome shotgun (WGS) entry which is preliminary data.</text>
</comment>
<gene>
    <name evidence="4" type="ORF">GCM10007420_02530</name>
</gene>
<dbReference type="Proteomes" id="UP000648722">
    <property type="component" value="Unassembled WGS sequence"/>
</dbReference>
<sequence length="176" mass="19372">MRLSAILALLFFVISPAGAQDLPAPQPERAITASVVVDLPAAEAWRLWTTNEGVTSFFAPAAHIELRPQGPFEFYFAPDAEPGQRGSEGTIILGYQENRMLSASWALPPYMADVRPHHTHLLIRFEPLGEARTRVSLVHSGWGEGEAWDTAFTYFERVWPHVLSSMPSAVTDAAGD</sequence>